<evidence type="ECO:0000256" key="1">
    <source>
        <dbReference type="ARBA" id="ARBA00022723"/>
    </source>
</evidence>
<evidence type="ECO:0000256" key="2">
    <source>
        <dbReference type="ARBA" id="ARBA00023239"/>
    </source>
</evidence>
<dbReference type="AlphaFoldDB" id="A0A5C1E6B7"/>
<dbReference type="Proteomes" id="UP000323671">
    <property type="component" value="Chromosome"/>
</dbReference>
<evidence type="ECO:0000313" key="4">
    <source>
        <dbReference type="Proteomes" id="UP000323671"/>
    </source>
</evidence>
<accession>A0A5C1E6B7</accession>
<dbReference type="PANTHER" id="PTHR33542:SF3">
    <property type="entry name" value="SIROHYDROCHLORIN FERROCHELATASE, CHLOROPLASTIC"/>
    <property type="match status" value="1"/>
</dbReference>
<dbReference type="PANTHER" id="PTHR33542">
    <property type="entry name" value="SIROHYDROCHLORIN FERROCHELATASE, CHLOROPLASTIC"/>
    <property type="match status" value="1"/>
</dbReference>
<dbReference type="GO" id="GO:0016829">
    <property type="term" value="F:lyase activity"/>
    <property type="evidence" value="ECO:0007669"/>
    <property type="project" value="UniProtKB-KW"/>
</dbReference>
<dbReference type="GO" id="GO:0046872">
    <property type="term" value="F:metal ion binding"/>
    <property type="evidence" value="ECO:0007669"/>
    <property type="project" value="UniProtKB-KW"/>
</dbReference>
<keyword evidence="1" id="KW-0479">Metal-binding</keyword>
<keyword evidence="2" id="KW-0456">Lyase</keyword>
<keyword evidence="4" id="KW-1185">Reference proteome</keyword>
<dbReference type="InterPro" id="IPR002762">
    <property type="entry name" value="CbiX-like"/>
</dbReference>
<dbReference type="InterPro" id="IPR050963">
    <property type="entry name" value="Sirohydro_Cobaltochel/CbiX"/>
</dbReference>
<dbReference type="Pfam" id="PF01903">
    <property type="entry name" value="CbiX"/>
    <property type="match status" value="1"/>
</dbReference>
<dbReference type="Gene3D" id="3.40.50.1400">
    <property type="match status" value="1"/>
</dbReference>
<proteinExistence type="predicted"/>
<name>A0A5C1E6B7_9RHOO</name>
<protein>
    <submittedName>
        <fullName evidence="3">Sirohydrochlorin cobaltochelatase, cobalamin (Vitamin B12) biosynthesis CbiX protein</fullName>
    </submittedName>
</protein>
<organism evidence="3 4">
    <name type="scientific">Oryzomicrobium terrae</name>
    <dbReference type="NCBI Taxonomy" id="1735038"/>
    <lineage>
        <taxon>Bacteria</taxon>
        <taxon>Pseudomonadati</taxon>
        <taxon>Pseudomonadota</taxon>
        <taxon>Betaproteobacteria</taxon>
        <taxon>Rhodocyclales</taxon>
        <taxon>Rhodocyclaceae</taxon>
        <taxon>Oryzomicrobium</taxon>
    </lineage>
</organism>
<dbReference type="EMBL" id="CP022579">
    <property type="protein sequence ID" value="QEL64440.1"/>
    <property type="molecule type" value="Genomic_DNA"/>
</dbReference>
<evidence type="ECO:0000313" key="3">
    <source>
        <dbReference type="EMBL" id="QEL64440.1"/>
    </source>
</evidence>
<reference evidence="3 4" key="1">
    <citation type="submission" date="2017-07" db="EMBL/GenBank/DDBJ databases">
        <title>Complete genome sequence of Oryzomicrobium terrae TPP412.</title>
        <authorList>
            <person name="Chiu L.-W."/>
            <person name="Lo K.-J."/>
            <person name="Tsai Y.-M."/>
            <person name="Lin S.-S."/>
            <person name="Kuo C.-H."/>
            <person name="Liu C.-T."/>
        </authorList>
    </citation>
    <scope>NUCLEOTIDE SEQUENCE [LARGE SCALE GENOMIC DNA]</scope>
    <source>
        <strain evidence="3 4">TPP412</strain>
    </source>
</reference>
<dbReference type="SUPFAM" id="SSF53800">
    <property type="entry name" value="Chelatase"/>
    <property type="match status" value="1"/>
</dbReference>
<dbReference type="KEGG" id="otr:OTERR_09640"/>
<gene>
    <name evidence="3" type="primary">cbiX</name>
    <name evidence="3" type="ORF">OTERR_09640</name>
</gene>
<sequence length="129" mass="13832">MTAPAALILFAHGARDPDWALPMHQVRAALLARAPDTRVELAFLEFMTPELVPCVEGLVAEGVRHIAVVPLFIAQGGHLKRDLPLLLEQLRARHPGLRLDLSPPVGEAPAVVAAMADYALGQLPAQARS</sequence>
<dbReference type="CDD" id="cd03416">
    <property type="entry name" value="CbiX_SirB_N"/>
    <property type="match status" value="1"/>
</dbReference>
<dbReference type="RefSeq" id="WP_149425032.1">
    <property type="nucleotide sequence ID" value="NZ_CP022579.1"/>
</dbReference>